<dbReference type="eggNOG" id="COG3166">
    <property type="taxonomic scope" value="Bacteria"/>
</dbReference>
<dbReference type="EMBL" id="AWXU01000007">
    <property type="protein sequence ID" value="KFN51324.1"/>
    <property type="molecule type" value="Genomic_DNA"/>
</dbReference>
<dbReference type="STRING" id="1121013.GCA_000426365_01094"/>
<dbReference type="OrthoDB" id="5621075at2"/>
<dbReference type="AlphaFoldDB" id="A0A091BKJ6"/>
<dbReference type="PANTHER" id="PTHR40278">
    <property type="entry name" value="DNA UTILIZATION PROTEIN HOFN"/>
    <property type="match status" value="1"/>
</dbReference>
<evidence type="ECO:0008006" key="5">
    <source>
        <dbReference type="Google" id="ProtNLM"/>
    </source>
</evidence>
<keyword evidence="2" id="KW-0472">Membrane</keyword>
<dbReference type="InterPro" id="IPR052534">
    <property type="entry name" value="Extracell_DNA_Util/SecSys_Comp"/>
</dbReference>
<accession>A0A091BKJ6</accession>
<dbReference type="PANTHER" id="PTHR40278:SF1">
    <property type="entry name" value="DNA UTILIZATION PROTEIN HOFN"/>
    <property type="match status" value="1"/>
</dbReference>
<dbReference type="InterPro" id="IPR007813">
    <property type="entry name" value="PilN"/>
</dbReference>
<feature type="coiled-coil region" evidence="1">
    <location>
        <begin position="238"/>
        <end position="272"/>
    </location>
</feature>
<keyword evidence="4" id="KW-1185">Reference proteome</keyword>
<gene>
    <name evidence="3" type="ORF">P873_03390</name>
</gene>
<comment type="caution">
    <text evidence="3">The sequence shown here is derived from an EMBL/GenBank/DDBJ whole genome shotgun (WGS) entry which is preliminary data.</text>
</comment>
<feature type="transmembrane region" description="Helical" evidence="2">
    <location>
        <begin position="218"/>
        <end position="238"/>
    </location>
</feature>
<evidence type="ECO:0000256" key="1">
    <source>
        <dbReference type="SAM" id="Coils"/>
    </source>
</evidence>
<evidence type="ECO:0000313" key="3">
    <source>
        <dbReference type="EMBL" id="KFN51324.1"/>
    </source>
</evidence>
<organism evidence="3 4">
    <name type="scientific">Arenimonas composti TR7-09 = DSM 18010</name>
    <dbReference type="NCBI Taxonomy" id="1121013"/>
    <lineage>
        <taxon>Bacteria</taxon>
        <taxon>Pseudomonadati</taxon>
        <taxon>Pseudomonadota</taxon>
        <taxon>Gammaproteobacteria</taxon>
        <taxon>Lysobacterales</taxon>
        <taxon>Lysobacteraceae</taxon>
        <taxon>Arenimonas</taxon>
    </lineage>
</organism>
<proteinExistence type="predicted"/>
<evidence type="ECO:0000256" key="2">
    <source>
        <dbReference type="SAM" id="Phobius"/>
    </source>
</evidence>
<dbReference type="Proteomes" id="UP000029391">
    <property type="component" value="Unassembled WGS sequence"/>
</dbReference>
<dbReference type="SUPFAM" id="SSF53067">
    <property type="entry name" value="Actin-like ATPase domain"/>
    <property type="match status" value="1"/>
</dbReference>
<dbReference type="InterPro" id="IPR043129">
    <property type="entry name" value="ATPase_NBD"/>
</dbReference>
<dbReference type="Gene3D" id="3.30.420.380">
    <property type="match status" value="1"/>
</dbReference>
<reference evidence="3 4" key="1">
    <citation type="submission" date="2013-09" db="EMBL/GenBank/DDBJ databases">
        <title>Genome sequencing of Arenimonas composti.</title>
        <authorList>
            <person name="Chen F."/>
            <person name="Wang G."/>
        </authorList>
    </citation>
    <scope>NUCLEOTIDE SEQUENCE [LARGE SCALE GENOMIC DNA]</scope>
    <source>
        <strain evidence="3 4">TR7-09</strain>
    </source>
</reference>
<evidence type="ECO:0000313" key="4">
    <source>
        <dbReference type="Proteomes" id="UP000029391"/>
    </source>
</evidence>
<protein>
    <recommendedName>
        <fullName evidence="5">GspL cytoplasmic actin-ATPase-like domain-containing protein</fullName>
    </recommendedName>
</protein>
<sequence length="375" mass="39976">MPAADRLPALLENLSLRVARSPFPGWLAEAGEALRALLPRRWRALFEDGAQRLFLQPGADGIQLFASDRQGDRHLGAVAGDDAADLAEIGRRLDQAGAPRWLLLPASTVLRRVLSLPAAAEPRLREVLGFEIDRQTPFAADQVCFEGRVLGRDAGGQHLQVELLVLPKNSLDAALKAIGPLAAGIAGVDAVAADGRRLGVNLLPAGRRESRSHPVRRLNLMLAAAAVFSIVLAGWLVLDNRARKLAEFEAAVAAANDEAREARRLRNQLQVSANAANFLANARAARPTMLEVLADLTRRIPDDTALDKLAVTGDRLVIVGQSRAAPALVALLQESPLLREPALAGAVQADPRSGRDRFTLTATIVAAPAAAPEVE</sequence>
<keyword evidence="2" id="KW-0812">Transmembrane</keyword>
<keyword evidence="2" id="KW-1133">Transmembrane helix</keyword>
<name>A0A091BKJ6_9GAMM</name>
<keyword evidence="1" id="KW-0175">Coiled coil</keyword>
<dbReference type="RefSeq" id="WP_051239547.1">
    <property type="nucleotide sequence ID" value="NZ_AUFF01000002.1"/>
</dbReference>
<dbReference type="Pfam" id="PF05137">
    <property type="entry name" value="PilN"/>
    <property type="match status" value="1"/>
</dbReference>